<evidence type="ECO:0000313" key="2">
    <source>
        <dbReference type="Proteomes" id="UP001307849"/>
    </source>
</evidence>
<protein>
    <recommendedName>
        <fullName evidence="3">F-box domain-containing protein</fullName>
    </recommendedName>
</protein>
<comment type="caution">
    <text evidence="1">The sequence shown here is derived from an EMBL/GenBank/DDBJ whole genome shotgun (WGS) entry which is preliminary data.</text>
</comment>
<dbReference type="AlphaFoldDB" id="A0AAN8RK30"/>
<name>A0AAN8RK30_9PEZI</name>
<reference evidence="1 2" key="1">
    <citation type="submission" date="2019-10" db="EMBL/GenBank/DDBJ databases">
        <authorList>
            <person name="Palmer J.M."/>
        </authorList>
    </citation>
    <scope>NUCLEOTIDE SEQUENCE [LARGE SCALE GENOMIC DNA]</scope>
    <source>
        <strain evidence="1 2">TWF506</strain>
    </source>
</reference>
<proteinExistence type="predicted"/>
<dbReference type="EMBL" id="JAVHJM010000012">
    <property type="protein sequence ID" value="KAK6500959.1"/>
    <property type="molecule type" value="Genomic_DNA"/>
</dbReference>
<keyword evidence="2" id="KW-1185">Reference proteome</keyword>
<organism evidence="1 2">
    <name type="scientific">Arthrobotrys conoides</name>
    <dbReference type="NCBI Taxonomy" id="74498"/>
    <lineage>
        <taxon>Eukaryota</taxon>
        <taxon>Fungi</taxon>
        <taxon>Dikarya</taxon>
        <taxon>Ascomycota</taxon>
        <taxon>Pezizomycotina</taxon>
        <taxon>Orbiliomycetes</taxon>
        <taxon>Orbiliales</taxon>
        <taxon>Orbiliaceae</taxon>
        <taxon>Arthrobotrys</taxon>
    </lineage>
</organism>
<sequence length="328" mass="37545">MSPSPPTPPLTLKTLPPTNILSLPVEIHLEILKYLDHITDLIPLTHSHPYWCQILETFKSLEKDRYTFLSNGIGIHNLLIQSVGEDILCEVDSKTLAITSLTYKLPHFFALNGHNTKIQIPLDCQFLDEPVIYPGSLPPNMDLWKYFDGSMPHYTTPKENRNPRDAFGVDSSYIDTMGNLSVSQSPPVKEFLYNICIIPDCTCRIDFSIKPYKPSIGCRRYRLHDQQQMDISNILGPTPRDEFTVRQMLQSIVKQVLGGGPGVKTAKMPAHGSMESERWQQKWNRWFGRPRTWVFSFAGHSYTTWVHHDVMFCRAWVLSGTVNAKVRD</sequence>
<gene>
    <name evidence="1" type="ORF">TWF506_003717</name>
</gene>
<accession>A0AAN8RK30</accession>
<evidence type="ECO:0008006" key="3">
    <source>
        <dbReference type="Google" id="ProtNLM"/>
    </source>
</evidence>
<dbReference type="Proteomes" id="UP001307849">
    <property type="component" value="Unassembled WGS sequence"/>
</dbReference>
<evidence type="ECO:0000313" key="1">
    <source>
        <dbReference type="EMBL" id="KAK6500959.1"/>
    </source>
</evidence>